<dbReference type="Pfam" id="PF00512">
    <property type="entry name" value="HisKA"/>
    <property type="match status" value="1"/>
</dbReference>
<accession>A0ABQ3JZK7</accession>
<keyword evidence="10 11" id="KW-0472">Membrane</keyword>
<dbReference type="PRINTS" id="PR00344">
    <property type="entry name" value="BCTRLSENSOR"/>
</dbReference>
<dbReference type="SMART" id="SM00304">
    <property type="entry name" value="HAMP"/>
    <property type="match status" value="1"/>
</dbReference>
<comment type="subcellular location">
    <subcellularLocation>
        <location evidence="2">Membrane</location>
    </subcellularLocation>
</comment>
<dbReference type="InterPro" id="IPR003594">
    <property type="entry name" value="HATPase_dom"/>
</dbReference>
<feature type="domain" description="HAMP" evidence="13">
    <location>
        <begin position="200"/>
        <end position="254"/>
    </location>
</feature>
<evidence type="ECO:0000256" key="3">
    <source>
        <dbReference type="ARBA" id="ARBA00012438"/>
    </source>
</evidence>
<evidence type="ECO:0000256" key="2">
    <source>
        <dbReference type="ARBA" id="ARBA00004370"/>
    </source>
</evidence>
<dbReference type="CDD" id="cd00075">
    <property type="entry name" value="HATPase"/>
    <property type="match status" value="1"/>
</dbReference>
<dbReference type="InterPro" id="IPR036890">
    <property type="entry name" value="HATPase_C_sf"/>
</dbReference>
<dbReference type="InterPro" id="IPR050428">
    <property type="entry name" value="TCS_sensor_his_kinase"/>
</dbReference>
<dbReference type="PROSITE" id="PS50885">
    <property type="entry name" value="HAMP"/>
    <property type="match status" value="1"/>
</dbReference>
<dbReference type="SMART" id="SM00388">
    <property type="entry name" value="HisKA"/>
    <property type="match status" value="1"/>
</dbReference>
<dbReference type="InterPro" id="IPR005467">
    <property type="entry name" value="His_kinase_dom"/>
</dbReference>
<evidence type="ECO:0000256" key="11">
    <source>
        <dbReference type="SAM" id="Phobius"/>
    </source>
</evidence>
<dbReference type="GO" id="GO:0016301">
    <property type="term" value="F:kinase activity"/>
    <property type="evidence" value="ECO:0007669"/>
    <property type="project" value="UniProtKB-KW"/>
</dbReference>
<dbReference type="CDD" id="cd06225">
    <property type="entry name" value="HAMP"/>
    <property type="match status" value="1"/>
</dbReference>
<dbReference type="Gene3D" id="1.10.287.130">
    <property type="match status" value="1"/>
</dbReference>
<evidence type="ECO:0000313" key="14">
    <source>
        <dbReference type="EMBL" id="GHF95950.1"/>
    </source>
</evidence>
<dbReference type="Pfam" id="PF02518">
    <property type="entry name" value="HATPase_c"/>
    <property type="match status" value="1"/>
</dbReference>
<evidence type="ECO:0000256" key="10">
    <source>
        <dbReference type="ARBA" id="ARBA00023136"/>
    </source>
</evidence>
<dbReference type="EC" id="2.7.13.3" evidence="3"/>
<gene>
    <name evidence="14" type="ORF">GCM10017783_04830</name>
</gene>
<keyword evidence="15" id="KW-1185">Reference proteome</keyword>
<keyword evidence="5" id="KW-0808">Transferase</keyword>
<evidence type="ECO:0000256" key="5">
    <source>
        <dbReference type="ARBA" id="ARBA00022679"/>
    </source>
</evidence>
<dbReference type="Gene3D" id="6.10.340.10">
    <property type="match status" value="1"/>
</dbReference>
<keyword evidence="4" id="KW-0597">Phosphoprotein</keyword>
<evidence type="ECO:0000256" key="6">
    <source>
        <dbReference type="ARBA" id="ARBA00022692"/>
    </source>
</evidence>
<feature type="transmembrane region" description="Helical" evidence="11">
    <location>
        <begin position="25"/>
        <end position="47"/>
    </location>
</feature>
<evidence type="ECO:0000256" key="1">
    <source>
        <dbReference type="ARBA" id="ARBA00000085"/>
    </source>
</evidence>
<dbReference type="InterPro" id="IPR036097">
    <property type="entry name" value="HisK_dim/P_sf"/>
</dbReference>
<dbReference type="Gene3D" id="3.30.565.10">
    <property type="entry name" value="Histidine kinase-like ATPase, C-terminal domain"/>
    <property type="match status" value="1"/>
</dbReference>
<keyword evidence="8 11" id="KW-1133">Transmembrane helix</keyword>
<evidence type="ECO:0000256" key="9">
    <source>
        <dbReference type="ARBA" id="ARBA00023012"/>
    </source>
</evidence>
<evidence type="ECO:0000256" key="7">
    <source>
        <dbReference type="ARBA" id="ARBA00022777"/>
    </source>
</evidence>
<keyword evidence="9" id="KW-0902">Two-component regulatory system</keyword>
<name>A0ABQ3JZK7_9DEIO</name>
<evidence type="ECO:0000256" key="4">
    <source>
        <dbReference type="ARBA" id="ARBA00022553"/>
    </source>
</evidence>
<comment type="caution">
    <text evidence="14">The sequence shown here is derived from an EMBL/GenBank/DDBJ whole genome shotgun (WGS) entry which is preliminary data.</text>
</comment>
<dbReference type="PROSITE" id="PS50109">
    <property type="entry name" value="HIS_KIN"/>
    <property type="match status" value="1"/>
</dbReference>
<evidence type="ECO:0000313" key="15">
    <source>
        <dbReference type="Proteomes" id="UP000632154"/>
    </source>
</evidence>
<feature type="domain" description="Histidine kinase" evidence="12">
    <location>
        <begin position="262"/>
        <end position="477"/>
    </location>
</feature>
<evidence type="ECO:0000256" key="8">
    <source>
        <dbReference type="ARBA" id="ARBA00022989"/>
    </source>
</evidence>
<dbReference type="PANTHER" id="PTHR45436:SF16">
    <property type="entry name" value="HISTIDINE KINASE"/>
    <property type="match status" value="1"/>
</dbReference>
<reference evidence="15" key="1">
    <citation type="journal article" date="2019" name="Int. J. Syst. Evol. Microbiol.">
        <title>The Global Catalogue of Microorganisms (GCM) 10K type strain sequencing project: providing services to taxonomists for standard genome sequencing and annotation.</title>
        <authorList>
            <consortium name="The Broad Institute Genomics Platform"/>
            <consortium name="The Broad Institute Genome Sequencing Center for Infectious Disease"/>
            <person name="Wu L."/>
            <person name="Ma J."/>
        </authorList>
    </citation>
    <scope>NUCLEOTIDE SEQUENCE [LARGE SCALE GENOMIC DNA]</scope>
    <source>
        <strain evidence="15">CGMCC 1.18439</strain>
    </source>
</reference>
<dbReference type="PANTHER" id="PTHR45436">
    <property type="entry name" value="SENSOR HISTIDINE KINASE YKOH"/>
    <property type="match status" value="1"/>
</dbReference>
<dbReference type="InterPro" id="IPR003661">
    <property type="entry name" value="HisK_dim/P_dom"/>
</dbReference>
<sequence>MASRFFPSPITSPLPHMRLSLRARLTLWAALATVLAALLVSGGIYLTMRQLLYLSEKEQLLSSVLIVQSRVEREVDRAGGAESLRWVWLDLSQIASENVQTQNLDLRLVSQVGEQWFYNQTVHFPQGLQLDLPVNLYQLRGQDKMIAVRELRTSGPPLMLTVMTDTGSLGQANKAFRRAFWTLLPLALVLALVLGWTVSGRLLAPVRQLEVAAREVGESGDLRRPLPLTEQGDELGLLARALQGTFGQLAQAREREQDFARAAAHDLRSPLAALTARVQGSLSRPRSAERYRQDLQEIGTDLERLSDLTTHLLLLSRDPSSVSRQPVALPPLAADAVDRARELDELADVDLQVAPSGRVLWTEGDPVLLGQAVWNLVVNAMRYGAGAPVLVQLERVGEEAHISVQDEGPGVSPEVLAQLGQPFYRPDASRQGQAAGGGHGLGLALAQRAAEVHGGRLELTSVEGAGFTARLVLPVHPAPATGHD</sequence>
<evidence type="ECO:0000259" key="13">
    <source>
        <dbReference type="PROSITE" id="PS50885"/>
    </source>
</evidence>
<dbReference type="SUPFAM" id="SSF47384">
    <property type="entry name" value="Homodimeric domain of signal transducing histidine kinase"/>
    <property type="match status" value="1"/>
</dbReference>
<dbReference type="EMBL" id="BNAL01000003">
    <property type="protein sequence ID" value="GHF95950.1"/>
    <property type="molecule type" value="Genomic_DNA"/>
</dbReference>
<evidence type="ECO:0000259" key="12">
    <source>
        <dbReference type="PROSITE" id="PS50109"/>
    </source>
</evidence>
<dbReference type="SUPFAM" id="SSF55874">
    <property type="entry name" value="ATPase domain of HSP90 chaperone/DNA topoisomerase II/histidine kinase"/>
    <property type="match status" value="1"/>
</dbReference>
<dbReference type="InterPro" id="IPR003660">
    <property type="entry name" value="HAMP_dom"/>
</dbReference>
<organism evidence="14 15">
    <name type="scientific">Deinococcus piscis</name>
    <dbReference type="NCBI Taxonomy" id="394230"/>
    <lineage>
        <taxon>Bacteria</taxon>
        <taxon>Thermotogati</taxon>
        <taxon>Deinococcota</taxon>
        <taxon>Deinococci</taxon>
        <taxon>Deinococcales</taxon>
        <taxon>Deinococcaceae</taxon>
        <taxon>Deinococcus</taxon>
    </lineage>
</organism>
<keyword evidence="7 14" id="KW-0418">Kinase</keyword>
<dbReference type="CDD" id="cd00082">
    <property type="entry name" value="HisKA"/>
    <property type="match status" value="1"/>
</dbReference>
<proteinExistence type="predicted"/>
<dbReference type="SMART" id="SM00387">
    <property type="entry name" value="HATPase_c"/>
    <property type="match status" value="1"/>
</dbReference>
<dbReference type="Proteomes" id="UP000632154">
    <property type="component" value="Unassembled WGS sequence"/>
</dbReference>
<dbReference type="InterPro" id="IPR004358">
    <property type="entry name" value="Sig_transdc_His_kin-like_C"/>
</dbReference>
<comment type="catalytic activity">
    <reaction evidence="1">
        <text>ATP + protein L-histidine = ADP + protein N-phospho-L-histidine.</text>
        <dbReference type="EC" id="2.7.13.3"/>
    </reaction>
</comment>
<feature type="transmembrane region" description="Helical" evidence="11">
    <location>
        <begin position="179"/>
        <end position="198"/>
    </location>
</feature>
<dbReference type="Pfam" id="PF00672">
    <property type="entry name" value="HAMP"/>
    <property type="match status" value="1"/>
</dbReference>
<keyword evidence="6 11" id="KW-0812">Transmembrane</keyword>
<protein>
    <recommendedName>
        <fullName evidence="3">histidine kinase</fullName>
        <ecNumber evidence="3">2.7.13.3</ecNumber>
    </recommendedName>
</protein>